<protein>
    <submittedName>
        <fullName evidence="2">Uncharacterized protein</fullName>
    </submittedName>
</protein>
<proteinExistence type="predicted"/>
<dbReference type="AlphaFoldDB" id="A0A2H4SJ64"/>
<accession>A0A2H4SJ64</accession>
<feature type="compositionally biased region" description="Low complexity" evidence="1">
    <location>
        <begin position="80"/>
        <end position="90"/>
    </location>
</feature>
<name>A0A2H4SJ64_CORMI</name>
<dbReference type="EMBL" id="CP023324">
    <property type="protein sequence ID" value="ATY63152.1"/>
    <property type="molecule type" value="Genomic_DNA"/>
</dbReference>
<gene>
    <name evidence="2" type="ORF">A9K55_008201</name>
</gene>
<feature type="compositionally biased region" description="Low complexity" evidence="1">
    <location>
        <begin position="342"/>
        <end position="362"/>
    </location>
</feature>
<feature type="compositionally biased region" description="Polar residues" evidence="1">
    <location>
        <begin position="91"/>
        <end position="103"/>
    </location>
</feature>
<feature type="compositionally biased region" description="Basic and acidic residues" evidence="1">
    <location>
        <begin position="702"/>
        <end position="717"/>
    </location>
</feature>
<feature type="region of interest" description="Disordered" evidence="1">
    <location>
        <begin position="842"/>
        <end position="888"/>
    </location>
</feature>
<sequence length="888" mass="99397">MDNVYFPSMDIADVVESDYIGVVPQPGFHRTAEQLSSDNYFANSLDNSRGEWDSILSEFTIDACIQDPGTFNTSLLSTSPVTSSSVHNTPDTVVSNTWANPSGSGEGIDDRIRGPEPTFRGTATEKYLQNQTTTFDSDLPVNDIHQPRSDSAPHSTLAVSQGTGIAAGTIVCSAATLGTSQKESTLVMNASPRHRVSRLPPDIGPDGEIRYLEPHDIPQIRPETRHQTVQHAVEQNVILPQELERHMYYPSGQERSRQNEQIPPQVQMQQVQPQPQPVLQSRPFQYVPGLQKLQTIQQFQALQQPQQGTGSQYFPNQQFYSQSSHYAHPPHYPQQSNAPLRQKNATDTQQTQQQQYLQHFQQASKVPHFQPGMHDVHPVAQQPRQSMPPVHSHTHMQAPPMAQDKCLELYYTADGYKPNSDRPEKPPNTNSHEWLRNRDFRSTWNTGDVYTNWLDTSPNTVEPHVKPFLKKDIKLGMSSQDATKAAITDGFVRGAGWAAKLFLMQIEKEMRESGTMLGYRPHKKVQKAELEQSVVDHIVRTNPPSIHGAQCANVIAWAYDEFYPGVFCQEGSNGRPRGPNEIFEAWKILSKRVTPDQLKPVVFDTSTGMIVMTDLPLSRPPRPPVAEVRAFSAQNGHETAIRIAQFPVPNAKSGRVAVNCGENFFTNPEGPATMKLQQMKRAESMASRSIAKPQGTRQTPKTAEEKKENRNRKADEKIRWTLTGQSRTIQLEHMTGVVSYECSDGEFRILEGQRLEEAKERTFQRIIKQQEARTSADATGINASSTTANESLVVLLTGAEPDSNGQTPPLPVDGLQRIHMADTLDISAKVNQPMNLGEIKRRRVPDDESMPGVRRKRVRQDVQPGFREARTGKEMISSRSLDSSNEGH</sequence>
<reference evidence="2 3" key="1">
    <citation type="journal article" date="2017" name="BMC Genomics">
        <title>Chromosome level assembly and secondary metabolite potential of the parasitic fungus Cordyceps militaris.</title>
        <authorList>
            <person name="Kramer G.J."/>
            <person name="Nodwell J.R."/>
        </authorList>
    </citation>
    <scope>NUCLEOTIDE SEQUENCE [LARGE SCALE GENOMIC DNA]</scope>
    <source>
        <strain evidence="2 3">ATCC 34164</strain>
    </source>
</reference>
<feature type="compositionally biased region" description="Polar residues" evidence="1">
    <location>
        <begin position="877"/>
        <end position="888"/>
    </location>
</feature>
<dbReference type="OrthoDB" id="4868154at2759"/>
<feature type="region of interest" description="Disordered" evidence="1">
    <location>
        <begin position="80"/>
        <end position="115"/>
    </location>
</feature>
<organism evidence="2 3">
    <name type="scientific">Cordyceps militaris</name>
    <name type="common">Caterpillar fungus</name>
    <name type="synonym">Clavaria militaris</name>
    <dbReference type="NCBI Taxonomy" id="73501"/>
    <lineage>
        <taxon>Eukaryota</taxon>
        <taxon>Fungi</taxon>
        <taxon>Dikarya</taxon>
        <taxon>Ascomycota</taxon>
        <taxon>Pezizomycotina</taxon>
        <taxon>Sordariomycetes</taxon>
        <taxon>Hypocreomycetidae</taxon>
        <taxon>Hypocreales</taxon>
        <taxon>Cordycipitaceae</taxon>
        <taxon>Cordyceps</taxon>
    </lineage>
</organism>
<evidence type="ECO:0000313" key="3">
    <source>
        <dbReference type="Proteomes" id="UP000323067"/>
    </source>
</evidence>
<feature type="region of interest" description="Disordered" evidence="1">
    <location>
        <begin position="322"/>
        <end position="397"/>
    </location>
</feature>
<feature type="compositionally biased region" description="Low complexity" evidence="1">
    <location>
        <begin position="261"/>
        <end position="276"/>
    </location>
</feature>
<dbReference type="Proteomes" id="UP000323067">
    <property type="component" value="Chromosome vii"/>
</dbReference>
<evidence type="ECO:0000313" key="2">
    <source>
        <dbReference type="EMBL" id="ATY63152.1"/>
    </source>
</evidence>
<feature type="region of interest" description="Disordered" evidence="1">
    <location>
        <begin position="252"/>
        <end position="276"/>
    </location>
</feature>
<feature type="region of interest" description="Disordered" evidence="1">
    <location>
        <begin position="684"/>
        <end position="717"/>
    </location>
</feature>
<evidence type="ECO:0000256" key="1">
    <source>
        <dbReference type="SAM" id="MobiDB-lite"/>
    </source>
</evidence>
<dbReference type="VEuPathDB" id="FungiDB:A9K55_008201"/>